<evidence type="ECO:0000259" key="7">
    <source>
        <dbReference type="PROSITE" id="PS50850"/>
    </source>
</evidence>
<dbReference type="Gene3D" id="1.20.1250.20">
    <property type="entry name" value="MFS general substrate transporter like domains"/>
    <property type="match status" value="1"/>
</dbReference>
<gene>
    <name evidence="8" type="ORF">LCGC14_3046450</name>
</gene>
<keyword evidence="3 6" id="KW-0812">Transmembrane</keyword>
<dbReference type="InterPro" id="IPR011701">
    <property type="entry name" value="MFS"/>
</dbReference>
<dbReference type="InterPro" id="IPR020846">
    <property type="entry name" value="MFS_dom"/>
</dbReference>
<organism evidence="8">
    <name type="scientific">marine sediment metagenome</name>
    <dbReference type="NCBI Taxonomy" id="412755"/>
    <lineage>
        <taxon>unclassified sequences</taxon>
        <taxon>metagenomes</taxon>
        <taxon>ecological metagenomes</taxon>
    </lineage>
</organism>
<dbReference type="PANTHER" id="PTHR43385:SF1">
    <property type="entry name" value="RIBOFLAVIN TRANSPORTER RIBJ"/>
    <property type="match status" value="1"/>
</dbReference>
<feature type="transmembrane region" description="Helical" evidence="6">
    <location>
        <begin position="140"/>
        <end position="165"/>
    </location>
</feature>
<feature type="non-terminal residue" evidence="8">
    <location>
        <position position="1"/>
    </location>
</feature>
<sequence length="232" mass="24794">PVAFLFMVSSPEDMGLNPDGRTGKVDNLAGPFEGEEDSFTQGQAVRTWVFWGLSYCIFQFSLVGTGLVFHFISIMAERGYSSAFAAQVLSAKPLVGFAATVLVGLFLDRLKRPQFVLTAALAAQCAASVMLVFLSGTKMAYVFAVLSGVSEAVIFLSVTVLRPFLFGRKYIGSVSGIMWVIVIVGSALGPLPIGAAYDILNGYREIIMLTAVLPAVGVVLSLFIRKPVHPGT</sequence>
<comment type="subcellular location">
    <subcellularLocation>
        <location evidence="1">Membrane</location>
        <topology evidence="1">Multi-pass membrane protein</topology>
    </subcellularLocation>
</comment>
<reference evidence="8" key="1">
    <citation type="journal article" date="2015" name="Nature">
        <title>Complex archaea that bridge the gap between prokaryotes and eukaryotes.</title>
        <authorList>
            <person name="Spang A."/>
            <person name="Saw J.H."/>
            <person name="Jorgensen S.L."/>
            <person name="Zaremba-Niedzwiedzka K."/>
            <person name="Martijn J."/>
            <person name="Lind A.E."/>
            <person name="van Eijk R."/>
            <person name="Schleper C."/>
            <person name="Guy L."/>
            <person name="Ettema T.J."/>
        </authorList>
    </citation>
    <scope>NUCLEOTIDE SEQUENCE</scope>
</reference>
<evidence type="ECO:0000256" key="4">
    <source>
        <dbReference type="ARBA" id="ARBA00022989"/>
    </source>
</evidence>
<dbReference type="PANTHER" id="PTHR43385">
    <property type="entry name" value="RIBOFLAVIN TRANSPORTER RIBJ"/>
    <property type="match status" value="1"/>
</dbReference>
<dbReference type="GO" id="GO:0022857">
    <property type="term" value="F:transmembrane transporter activity"/>
    <property type="evidence" value="ECO:0007669"/>
    <property type="project" value="InterPro"/>
</dbReference>
<evidence type="ECO:0000256" key="5">
    <source>
        <dbReference type="ARBA" id="ARBA00023136"/>
    </source>
</evidence>
<keyword evidence="4 6" id="KW-1133">Transmembrane helix</keyword>
<dbReference type="AlphaFoldDB" id="A0A0F8YVX7"/>
<dbReference type="GO" id="GO:0016020">
    <property type="term" value="C:membrane"/>
    <property type="evidence" value="ECO:0007669"/>
    <property type="project" value="UniProtKB-SubCell"/>
</dbReference>
<feature type="transmembrane region" description="Helical" evidence="6">
    <location>
        <begin position="114"/>
        <end position="134"/>
    </location>
</feature>
<keyword evidence="2" id="KW-0813">Transport</keyword>
<dbReference type="PROSITE" id="PS50850">
    <property type="entry name" value="MFS"/>
    <property type="match status" value="1"/>
</dbReference>
<name>A0A0F8YVX7_9ZZZZ</name>
<evidence type="ECO:0000256" key="1">
    <source>
        <dbReference type="ARBA" id="ARBA00004141"/>
    </source>
</evidence>
<dbReference type="EMBL" id="LAZR01064083">
    <property type="protein sequence ID" value="KKK58239.1"/>
    <property type="molecule type" value="Genomic_DNA"/>
</dbReference>
<feature type="transmembrane region" description="Helical" evidence="6">
    <location>
        <begin position="84"/>
        <end position="107"/>
    </location>
</feature>
<dbReference type="Pfam" id="PF07690">
    <property type="entry name" value="MFS_1"/>
    <property type="match status" value="1"/>
</dbReference>
<dbReference type="InterPro" id="IPR036259">
    <property type="entry name" value="MFS_trans_sf"/>
</dbReference>
<accession>A0A0F8YVX7</accession>
<feature type="transmembrane region" description="Helical" evidence="6">
    <location>
        <begin position="48"/>
        <end position="72"/>
    </location>
</feature>
<evidence type="ECO:0000256" key="3">
    <source>
        <dbReference type="ARBA" id="ARBA00022692"/>
    </source>
</evidence>
<evidence type="ECO:0000256" key="6">
    <source>
        <dbReference type="SAM" id="Phobius"/>
    </source>
</evidence>
<evidence type="ECO:0000313" key="8">
    <source>
        <dbReference type="EMBL" id="KKK58239.1"/>
    </source>
</evidence>
<evidence type="ECO:0000256" key="2">
    <source>
        <dbReference type="ARBA" id="ARBA00022448"/>
    </source>
</evidence>
<comment type="caution">
    <text evidence="8">The sequence shown here is derived from an EMBL/GenBank/DDBJ whole genome shotgun (WGS) entry which is preliminary data.</text>
</comment>
<feature type="transmembrane region" description="Helical" evidence="6">
    <location>
        <begin position="206"/>
        <end position="224"/>
    </location>
</feature>
<dbReference type="SUPFAM" id="SSF103473">
    <property type="entry name" value="MFS general substrate transporter"/>
    <property type="match status" value="1"/>
</dbReference>
<keyword evidence="5 6" id="KW-0472">Membrane</keyword>
<proteinExistence type="predicted"/>
<dbReference type="InterPro" id="IPR052983">
    <property type="entry name" value="MFS_Riboflavin_Transporter"/>
</dbReference>
<feature type="domain" description="Major facilitator superfamily (MFS) profile" evidence="7">
    <location>
        <begin position="45"/>
        <end position="232"/>
    </location>
</feature>
<protein>
    <recommendedName>
        <fullName evidence="7">Major facilitator superfamily (MFS) profile domain-containing protein</fullName>
    </recommendedName>
</protein>
<feature type="transmembrane region" description="Helical" evidence="6">
    <location>
        <begin position="177"/>
        <end position="200"/>
    </location>
</feature>